<dbReference type="Gene3D" id="1.20.58.1040">
    <property type="match status" value="1"/>
</dbReference>
<keyword evidence="5" id="KW-0336">GPI-anchor</keyword>
<evidence type="ECO:0000313" key="18">
    <source>
        <dbReference type="EMBL" id="KAJ4843058.1"/>
    </source>
</evidence>
<dbReference type="EMBL" id="JAKUCV010002325">
    <property type="protein sequence ID" value="KAJ4843058.1"/>
    <property type="molecule type" value="Genomic_DNA"/>
</dbReference>
<keyword evidence="16" id="KW-0812">Transmembrane</keyword>
<dbReference type="PROSITE" id="PS00587">
    <property type="entry name" value="GLYCOSYL_HYDROL_F17"/>
    <property type="match status" value="1"/>
</dbReference>
<evidence type="ECO:0000256" key="2">
    <source>
        <dbReference type="ARBA" id="ARBA00004609"/>
    </source>
</evidence>
<dbReference type="OrthoDB" id="1938138at2759"/>
<comment type="subcellular location">
    <subcellularLocation>
        <location evidence="2">Cell membrane</location>
        <topology evidence="2">Lipid-anchor</topology>
        <topology evidence="2">GPI-anchor</topology>
    </subcellularLocation>
</comment>
<protein>
    <recommendedName>
        <fullName evidence="4">glucan endo-1,3-beta-D-glucosidase</fullName>
        <ecNumber evidence="4">3.2.1.39</ecNumber>
    </recommendedName>
    <alternativeName>
        <fullName evidence="11">(1-&gt;3)-beta-glucan endohydrolase</fullName>
    </alternativeName>
    <alternativeName>
        <fullName evidence="12">Beta-1,3-endoglucanase</fullName>
    </alternativeName>
</protein>
<evidence type="ECO:0000256" key="4">
    <source>
        <dbReference type="ARBA" id="ARBA00012780"/>
    </source>
</evidence>
<accession>A0A9Q0JIJ3</accession>
<keyword evidence="10 14" id="KW-0326">Glycosidase</keyword>
<evidence type="ECO:0000256" key="6">
    <source>
        <dbReference type="ARBA" id="ARBA00022729"/>
    </source>
</evidence>
<proteinExistence type="inferred from homology"/>
<keyword evidence="8" id="KW-0611">Plant defense</keyword>
<reference evidence="18" key="1">
    <citation type="submission" date="2022-02" db="EMBL/GenBank/DDBJ databases">
        <authorList>
            <person name="Henning P.M."/>
            <person name="McCubbin A.G."/>
            <person name="Shore J.S."/>
        </authorList>
    </citation>
    <scope>NUCLEOTIDE SEQUENCE</scope>
    <source>
        <strain evidence="18">F60SS</strain>
        <tissue evidence="18">Leaves</tissue>
    </source>
</reference>
<reference evidence="18" key="2">
    <citation type="journal article" date="2023" name="Plants (Basel)">
        <title>Annotation of the Turnera subulata (Passifloraceae) Draft Genome Reveals the S-Locus Evolved after the Divergence of Turneroideae from Passifloroideae in a Stepwise Manner.</title>
        <authorList>
            <person name="Henning P.M."/>
            <person name="Roalson E.H."/>
            <person name="Mir W."/>
            <person name="McCubbin A.G."/>
            <person name="Shore J.S."/>
        </authorList>
    </citation>
    <scope>NUCLEOTIDE SEQUENCE</scope>
    <source>
        <strain evidence="18">F60SS</strain>
    </source>
</reference>
<evidence type="ECO:0000256" key="15">
    <source>
        <dbReference type="SAM" id="MobiDB-lite"/>
    </source>
</evidence>
<dbReference type="GO" id="GO:0098552">
    <property type="term" value="C:side of membrane"/>
    <property type="evidence" value="ECO:0007669"/>
    <property type="project" value="UniProtKB-KW"/>
</dbReference>
<evidence type="ECO:0000256" key="5">
    <source>
        <dbReference type="ARBA" id="ARBA00022622"/>
    </source>
</evidence>
<evidence type="ECO:0000256" key="10">
    <source>
        <dbReference type="ARBA" id="ARBA00023295"/>
    </source>
</evidence>
<evidence type="ECO:0000256" key="3">
    <source>
        <dbReference type="ARBA" id="ARBA00008773"/>
    </source>
</evidence>
<feature type="domain" description="X8" evidence="17">
    <location>
        <begin position="413"/>
        <end position="497"/>
    </location>
</feature>
<evidence type="ECO:0000256" key="11">
    <source>
        <dbReference type="ARBA" id="ARBA00033335"/>
    </source>
</evidence>
<dbReference type="InterPro" id="IPR017853">
    <property type="entry name" value="GH"/>
</dbReference>
<evidence type="ECO:0000256" key="12">
    <source>
        <dbReference type="ARBA" id="ARBA00033417"/>
    </source>
</evidence>
<keyword evidence="6" id="KW-0732">Signal</keyword>
<evidence type="ECO:0000256" key="14">
    <source>
        <dbReference type="RuleBase" id="RU004336"/>
    </source>
</evidence>
<dbReference type="GO" id="GO:0005975">
    <property type="term" value="P:carbohydrate metabolic process"/>
    <property type="evidence" value="ECO:0007669"/>
    <property type="project" value="InterPro"/>
</dbReference>
<keyword evidence="16" id="KW-0472">Membrane</keyword>
<evidence type="ECO:0000256" key="9">
    <source>
        <dbReference type="ARBA" id="ARBA00023157"/>
    </source>
</evidence>
<comment type="catalytic activity">
    <reaction evidence="1">
        <text>Hydrolysis of (1-&gt;3)-beta-D-glucosidic linkages in (1-&gt;3)-beta-D-glucans.</text>
        <dbReference type="EC" id="3.2.1.39"/>
    </reaction>
</comment>
<sequence length="498" mass="54570">MSPLQNRQTIQLLGTIVKYPFSYYKASVPWLFPHQPLPIPQMSSATRTPHLLAIFTFLHLSITAFSIGVNYGAVADNLPPPAAVADFLQSKTTIDAVKLFDANPEFLRAFANKNIAVTVSIPNSEIVNLVSTRVARKWVIANIKPFYPQTKIKRILIGNEVLAFGDKDMVSHLVPCMRSMHRALLREGIKDIQVSTPHTLGFLTVSPEPSKARVRYGYAKYIFVPMLQFLRSSKSPLLVNPYPYFSYAKQVENYALFKPNPGVYDRQTKIKYTDMFTAMMDAVYSAIKALGYGDVDIVVAETGWPSLGDPNAGPPCNVENAKLYNGNVLRVVDSGKGTPLMPNRKFEAYIFSLFNENQKPGPVAEQNWGLFRPDLTPVYDVGILRNGPQPAGGTPAKPNPAPTTPAKPATGGRWCVPKAEANDQALQANIDYVCSQGVDCKPIQAGGGCFEPNNVRSHASYAMNAYYKSRGGGNASCDFSKSAMITTADPSHGACKYA</sequence>
<dbReference type="GO" id="GO:0042973">
    <property type="term" value="F:glucan endo-1,3-beta-D-glucosidase activity"/>
    <property type="evidence" value="ECO:0007669"/>
    <property type="project" value="UniProtKB-EC"/>
</dbReference>
<keyword evidence="5" id="KW-0325">Glycoprotein</keyword>
<evidence type="ECO:0000259" key="17">
    <source>
        <dbReference type="SMART" id="SM00768"/>
    </source>
</evidence>
<dbReference type="FunFam" id="3.20.20.80:FF:000002">
    <property type="entry name" value="Glucan endo-1,3-beta-glucosidase 3"/>
    <property type="match status" value="1"/>
</dbReference>
<evidence type="ECO:0000256" key="1">
    <source>
        <dbReference type="ARBA" id="ARBA00000382"/>
    </source>
</evidence>
<dbReference type="InterPro" id="IPR012946">
    <property type="entry name" value="X8"/>
</dbReference>
<evidence type="ECO:0000313" key="19">
    <source>
        <dbReference type="Proteomes" id="UP001141552"/>
    </source>
</evidence>
<feature type="transmembrane region" description="Helical" evidence="16">
    <location>
        <begin position="51"/>
        <end position="73"/>
    </location>
</feature>
<keyword evidence="7 14" id="KW-0378">Hydrolase</keyword>
<dbReference type="Gene3D" id="3.20.20.80">
    <property type="entry name" value="Glycosidases"/>
    <property type="match status" value="1"/>
</dbReference>
<gene>
    <name evidence="18" type="ORF">Tsubulata_026635</name>
</gene>
<dbReference type="GO" id="GO:0005886">
    <property type="term" value="C:plasma membrane"/>
    <property type="evidence" value="ECO:0007669"/>
    <property type="project" value="UniProtKB-SubCell"/>
</dbReference>
<keyword evidence="5" id="KW-0449">Lipoprotein</keyword>
<keyword evidence="9" id="KW-1015">Disulfide bond</keyword>
<feature type="region of interest" description="Disordered" evidence="15">
    <location>
        <begin position="385"/>
        <end position="410"/>
    </location>
</feature>
<dbReference type="AlphaFoldDB" id="A0A9Q0JIJ3"/>
<dbReference type="InterPro" id="IPR044965">
    <property type="entry name" value="Glyco_hydro_17_plant"/>
</dbReference>
<comment type="similarity">
    <text evidence="3 13">Belongs to the glycosyl hydrolase 17 family.</text>
</comment>
<dbReference type="Pfam" id="PF07983">
    <property type="entry name" value="X8"/>
    <property type="match status" value="1"/>
</dbReference>
<evidence type="ECO:0000256" key="13">
    <source>
        <dbReference type="RuleBase" id="RU004335"/>
    </source>
</evidence>
<dbReference type="Proteomes" id="UP001141552">
    <property type="component" value="Unassembled WGS sequence"/>
</dbReference>
<dbReference type="EC" id="3.2.1.39" evidence="4"/>
<evidence type="ECO:0000256" key="7">
    <source>
        <dbReference type="ARBA" id="ARBA00022801"/>
    </source>
</evidence>
<dbReference type="InterPro" id="IPR000490">
    <property type="entry name" value="Glyco_hydro_17"/>
</dbReference>
<comment type="caution">
    <text evidence="18">The sequence shown here is derived from an EMBL/GenBank/DDBJ whole genome shotgun (WGS) entry which is preliminary data.</text>
</comment>
<dbReference type="SMART" id="SM00768">
    <property type="entry name" value="X8"/>
    <property type="match status" value="1"/>
</dbReference>
<keyword evidence="19" id="KW-1185">Reference proteome</keyword>
<dbReference type="Pfam" id="PF00332">
    <property type="entry name" value="Glyco_hydro_17"/>
    <property type="match status" value="1"/>
</dbReference>
<name>A0A9Q0JIJ3_9ROSI</name>
<dbReference type="GO" id="GO:0006952">
    <property type="term" value="P:defense response"/>
    <property type="evidence" value="ECO:0007669"/>
    <property type="project" value="UniProtKB-KW"/>
</dbReference>
<evidence type="ECO:0000256" key="16">
    <source>
        <dbReference type="SAM" id="Phobius"/>
    </source>
</evidence>
<keyword evidence="16" id="KW-1133">Transmembrane helix</keyword>
<dbReference type="FunFam" id="1.20.58.1040:FF:000003">
    <property type="entry name" value="glucan endo-1,3-beta-glucosidase 7"/>
    <property type="match status" value="1"/>
</dbReference>
<dbReference type="PANTHER" id="PTHR32227">
    <property type="entry name" value="GLUCAN ENDO-1,3-BETA-GLUCOSIDASE BG1-RELATED-RELATED"/>
    <property type="match status" value="1"/>
</dbReference>
<dbReference type="SUPFAM" id="SSF51445">
    <property type="entry name" value="(Trans)glycosidases"/>
    <property type="match status" value="1"/>
</dbReference>
<evidence type="ECO:0000256" key="8">
    <source>
        <dbReference type="ARBA" id="ARBA00022821"/>
    </source>
</evidence>
<organism evidence="18 19">
    <name type="scientific">Turnera subulata</name>
    <dbReference type="NCBI Taxonomy" id="218843"/>
    <lineage>
        <taxon>Eukaryota</taxon>
        <taxon>Viridiplantae</taxon>
        <taxon>Streptophyta</taxon>
        <taxon>Embryophyta</taxon>
        <taxon>Tracheophyta</taxon>
        <taxon>Spermatophyta</taxon>
        <taxon>Magnoliopsida</taxon>
        <taxon>eudicotyledons</taxon>
        <taxon>Gunneridae</taxon>
        <taxon>Pentapetalae</taxon>
        <taxon>rosids</taxon>
        <taxon>fabids</taxon>
        <taxon>Malpighiales</taxon>
        <taxon>Passifloraceae</taxon>
        <taxon>Turnera</taxon>
    </lineage>
</organism>